<name>A0ABY5FXH6_9MICO</name>
<protein>
    <submittedName>
        <fullName evidence="3">Glycosyltransferase family 4 protein</fullName>
    </submittedName>
</protein>
<evidence type="ECO:0000256" key="1">
    <source>
        <dbReference type="ARBA" id="ARBA00022679"/>
    </source>
</evidence>
<keyword evidence="1" id="KW-0808">Transferase</keyword>
<dbReference type="RefSeq" id="WP_255160141.1">
    <property type="nucleotide sequence ID" value="NZ_CP101497.1"/>
</dbReference>
<dbReference type="PANTHER" id="PTHR46401:SF2">
    <property type="entry name" value="GLYCOSYLTRANSFERASE WBBK-RELATED"/>
    <property type="match status" value="1"/>
</dbReference>
<accession>A0ABY5FXH6</accession>
<dbReference type="PANTHER" id="PTHR46401">
    <property type="entry name" value="GLYCOSYLTRANSFERASE WBBK-RELATED"/>
    <property type="match status" value="1"/>
</dbReference>
<dbReference type="CDD" id="cd03809">
    <property type="entry name" value="GT4_MtfB-like"/>
    <property type="match status" value="1"/>
</dbReference>
<dbReference type="Gene3D" id="3.40.50.2000">
    <property type="entry name" value="Glycogen Phosphorylase B"/>
    <property type="match status" value="1"/>
</dbReference>
<evidence type="ECO:0000313" key="4">
    <source>
        <dbReference type="Proteomes" id="UP001060039"/>
    </source>
</evidence>
<dbReference type="InterPro" id="IPR001296">
    <property type="entry name" value="Glyco_trans_1"/>
</dbReference>
<evidence type="ECO:0000259" key="2">
    <source>
        <dbReference type="Pfam" id="PF00534"/>
    </source>
</evidence>
<dbReference type="EMBL" id="CP101497">
    <property type="protein sequence ID" value="UTT63008.1"/>
    <property type="molecule type" value="Genomic_DNA"/>
</dbReference>
<dbReference type="Proteomes" id="UP001060039">
    <property type="component" value="Chromosome"/>
</dbReference>
<reference evidence="3" key="1">
    <citation type="submission" date="2022-07" db="EMBL/GenBank/DDBJ databases">
        <title>Taxonomic analysis of Microcella humidisoli nov. sp., isolated from riverside soil.</title>
        <authorList>
            <person name="Molina K.M."/>
            <person name="Kim S.B."/>
        </authorList>
    </citation>
    <scope>NUCLEOTIDE SEQUENCE</scope>
    <source>
        <strain evidence="3">MMS21-STM10</strain>
    </source>
</reference>
<gene>
    <name evidence="3" type="ORF">NNL39_02555</name>
</gene>
<evidence type="ECO:0000313" key="3">
    <source>
        <dbReference type="EMBL" id="UTT63008.1"/>
    </source>
</evidence>
<dbReference type="SUPFAM" id="SSF53756">
    <property type="entry name" value="UDP-Glycosyltransferase/glycogen phosphorylase"/>
    <property type="match status" value="1"/>
</dbReference>
<organism evidence="3 4">
    <name type="scientific">Microcella humidisoli</name>
    <dbReference type="NCBI Taxonomy" id="2963406"/>
    <lineage>
        <taxon>Bacteria</taxon>
        <taxon>Bacillati</taxon>
        <taxon>Actinomycetota</taxon>
        <taxon>Actinomycetes</taxon>
        <taxon>Micrococcales</taxon>
        <taxon>Microbacteriaceae</taxon>
        <taxon>Microcella</taxon>
    </lineage>
</organism>
<proteinExistence type="predicted"/>
<sequence length="496" mass="53725">MTASTAVMHRARSRDERVALLCRLLGGSRADDRESGVTPVDPAAALAELLDHDPSPSRIWLTIAVLTSTLPPSADVVAWRRRVRLDGPAALLALRPARRLRRRAVSVIEGGVVVDVHHTARTDLETGIQRVVVNVMRQWTAAERQMTIVGWLPGDEGFELLGDRWDQAQASSRTTSSTRPVVVPWRSTYVLPELAVEADRLDRVQSLAQYSGSATAVVGYDCVPLTVPETAGGGMRGAFARNLAAVAWFDRVATISEAAAVEYRGWARMVEAAGIEGPQISAVVLADESVPSDADVASIQGIVRAGHPLVLCVGSHEPRKNHLAVLHAAELVWREGLDFDLLFVGGNAWNSARFLERLTELQRAGRSVRSLRRVDDATLAALYRRASFSVFPSVNEGYGLPIVESLALGTPVITSGFGSMREIATSGSVLVDPRDDRSIADAIAGLLRDEERRETLAEEARSRGVRSWEAYADELWSFMVHGGHGRTGPQSNSGVS</sequence>
<dbReference type="Pfam" id="PF00534">
    <property type="entry name" value="Glycos_transf_1"/>
    <property type="match status" value="1"/>
</dbReference>
<keyword evidence="4" id="KW-1185">Reference proteome</keyword>
<feature type="domain" description="Glycosyl transferase family 1" evidence="2">
    <location>
        <begin position="306"/>
        <end position="462"/>
    </location>
</feature>